<name>A0AAP6YFT1_9PSED</name>
<dbReference type="EMBL" id="WKEW01000015">
    <property type="protein sequence ID" value="MCF5056737.1"/>
    <property type="molecule type" value="Genomic_DNA"/>
</dbReference>
<organism evidence="1 2">
    <name type="scientific">Pseudomonas proteolytica</name>
    <dbReference type="NCBI Taxonomy" id="219574"/>
    <lineage>
        <taxon>Bacteria</taxon>
        <taxon>Pseudomonadati</taxon>
        <taxon>Pseudomonadota</taxon>
        <taxon>Gammaproteobacteria</taxon>
        <taxon>Pseudomonadales</taxon>
        <taxon>Pseudomonadaceae</taxon>
        <taxon>Pseudomonas</taxon>
    </lineage>
</organism>
<evidence type="ECO:0000313" key="1">
    <source>
        <dbReference type="EMBL" id="MCF5056737.1"/>
    </source>
</evidence>
<gene>
    <name evidence="1" type="ORF">GIW75_07170</name>
</gene>
<comment type="caution">
    <text evidence="1">The sequence shown here is derived from an EMBL/GenBank/DDBJ whole genome shotgun (WGS) entry which is preliminary data.</text>
</comment>
<keyword evidence="2" id="KW-1185">Reference proteome</keyword>
<reference evidence="1 2" key="1">
    <citation type="submission" date="2019-11" db="EMBL/GenBank/DDBJ databases">
        <title>Epiphytic Pseudomonas syringae from cherry orchards.</title>
        <authorList>
            <person name="Hulin M.T."/>
        </authorList>
    </citation>
    <scope>NUCLEOTIDE SEQUENCE [LARGE SCALE GENOMIC DNA]</scope>
    <source>
        <strain evidence="1 2">PA-6-9F</strain>
    </source>
</reference>
<proteinExistence type="predicted"/>
<accession>A0AAP6YFT1</accession>
<dbReference type="GeneID" id="55539064"/>
<dbReference type="RefSeq" id="WP_071610064.1">
    <property type="nucleotide sequence ID" value="NZ_CAXAPR010000001.1"/>
</dbReference>
<sequence>MASAGGKISFAQYEVQPGATHFLHEIRAARQNSFSLDGIGLVLVHLLLDLAVLAPKRSKNPPFAENHPWVQLILTKLVAPYLLC</sequence>
<dbReference type="Proteomes" id="UP000814172">
    <property type="component" value="Unassembled WGS sequence"/>
</dbReference>
<evidence type="ECO:0000313" key="2">
    <source>
        <dbReference type="Proteomes" id="UP000814172"/>
    </source>
</evidence>
<protein>
    <submittedName>
        <fullName evidence="1">Uncharacterized protein</fullName>
    </submittedName>
</protein>
<dbReference type="AlphaFoldDB" id="A0AAP6YFT1"/>